<dbReference type="ExpressionAtlas" id="A0A0Q3FLJ3">
    <property type="expression patterns" value="baseline and differential"/>
</dbReference>
<evidence type="ECO:0000256" key="17">
    <source>
        <dbReference type="ARBA" id="ARBA00022989"/>
    </source>
</evidence>
<dbReference type="GO" id="GO:0005789">
    <property type="term" value="C:endoplasmic reticulum membrane"/>
    <property type="evidence" value="ECO:0007669"/>
    <property type="project" value="UniProtKB-SubCell"/>
</dbReference>
<comment type="function">
    <text evidence="23">Receptor kinase that detects X.oryzae pv. oryzae protein Ax21 to promote innate immunity. Following X.oryzae pv. oryzae protein Ax21 detection, undergoes cleavage, releasing the processed protein kinase Xa21 chain.</text>
</comment>
<evidence type="ECO:0000256" key="9">
    <source>
        <dbReference type="ARBA" id="ARBA00022614"/>
    </source>
</evidence>
<reference evidence="30 31" key="1">
    <citation type="journal article" date="2010" name="Nature">
        <title>Genome sequencing and analysis of the model grass Brachypodium distachyon.</title>
        <authorList>
            <consortium name="International Brachypodium Initiative"/>
        </authorList>
    </citation>
    <scope>NUCLEOTIDE SEQUENCE [LARGE SCALE GENOMIC DNA]</scope>
    <source>
        <strain evidence="30 31">Bd21</strain>
    </source>
</reference>
<dbReference type="GO" id="GO:0005524">
    <property type="term" value="F:ATP binding"/>
    <property type="evidence" value="ECO:0007669"/>
    <property type="project" value="UniProtKB-UniRule"/>
</dbReference>
<comment type="catalytic activity">
    <reaction evidence="22">
        <text>L-seryl-[protein] + ATP = O-phospho-L-seryl-[protein] + ADP + H(+)</text>
        <dbReference type="Rhea" id="RHEA:17989"/>
        <dbReference type="Rhea" id="RHEA-COMP:9863"/>
        <dbReference type="Rhea" id="RHEA-COMP:11604"/>
        <dbReference type="ChEBI" id="CHEBI:15378"/>
        <dbReference type="ChEBI" id="CHEBI:29999"/>
        <dbReference type="ChEBI" id="CHEBI:30616"/>
        <dbReference type="ChEBI" id="CHEBI:83421"/>
        <dbReference type="ChEBI" id="CHEBI:456216"/>
        <dbReference type="EC" id="2.7.11.1"/>
    </reaction>
</comment>
<comment type="function">
    <text evidence="24">The processed protein kinase Xa21 chain released by protein cleavage after X.oryzae pv. oryzae protein Ax21 detection translocates into the nucleus where it can bind and regulate WRKY62, a transcription factor. Confers resistance to the bacterial pathogen X.oryzae pv. oryzae (Xoo).</text>
</comment>
<comment type="similarity">
    <text evidence="4">Belongs to the protein kinase superfamily. Ser/Thr protein kinase family.</text>
</comment>
<evidence type="ECO:0000256" key="20">
    <source>
        <dbReference type="ARBA" id="ARBA00023180"/>
    </source>
</evidence>
<keyword evidence="14 26" id="KW-0547">Nucleotide-binding</keyword>
<evidence type="ECO:0000256" key="13">
    <source>
        <dbReference type="ARBA" id="ARBA00022737"/>
    </source>
</evidence>
<evidence type="ECO:0000313" key="31">
    <source>
        <dbReference type="EnsemblPlants" id="KQK00472"/>
    </source>
</evidence>
<keyword evidence="10" id="KW-0808">Transferase</keyword>
<dbReference type="SUPFAM" id="SSF52047">
    <property type="entry name" value="RNI-like"/>
    <property type="match status" value="1"/>
</dbReference>
<dbReference type="InterPro" id="IPR001611">
    <property type="entry name" value="Leu-rich_rpt"/>
</dbReference>
<keyword evidence="13" id="KW-0677">Repeat</keyword>
<evidence type="ECO:0000259" key="29">
    <source>
        <dbReference type="PROSITE" id="PS50011"/>
    </source>
</evidence>
<evidence type="ECO:0000256" key="15">
    <source>
        <dbReference type="ARBA" id="ARBA00022777"/>
    </source>
</evidence>
<dbReference type="InterPro" id="IPR017441">
    <property type="entry name" value="Protein_kinase_ATP_BS"/>
</dbReference>
<keyword evidence="17 27" id="KW-1133">Transmembrane helix</keyword>
<evidence type="ECO:0000313" key="30">
    <source>
        <dbReference type="EMBL" id="KQK00472.1"/>
    </source>
</evidence>
<evidence type="ECO:0000313" key="32">
    <source>
        <dbReference type="Proteomes" id="UP000008810"/>
    </source>
</evidence>
<dbReference type="InterPro" id="IPR032675">
    <property type="entry name" value="LRR_dom_sf"/>
</dbReference>
<feature type="signal peptide" evidence="28">
    <location>
        <begin position="1"/>
        <end position="30"/>
    </location>
</feature>
<gene>
    <name evidence="31" type="primary">LOC100822135</name>
    <name evidence="30" type="ORF">BRADI_3g49640v3</name>
</gene>
<dbReference type="EnsemblPlants" id="KQK00472">
    <property type="protein sequence ID" value="KQK00472"/>
    <property type="gene ID" value="BRADI_3g49640v3"/>
</dbReference>
<evidence type="ECO:0000256" key="19">
    <source>
        <dbReference type="ARBA" id="ARBA00023170"/>
    </source>
</evidence>
<dbReference type="FunFam" id="3.30.200.20:FF:000432">
    <property type="entry name" value="LRR receptor-like serine/threonine-protein kinase EFR"/>
    <property type="match status" value="1"/>
</dbReference>
<dbReference type="SMART" id="SM00369">
    <property type="entry name" value="LRR_TYP"/>
    <property type="match status" value="9"/>
</dbReference>
<dbReference type="PROSITE" id="PS00107">
    <property type="entry name" value="PROTEIN_KINASE_ATP"/>
    <property type="match status" value="1"/>
</dbReference>
<keyword evidence="16 26" id="KW-0067">ATP-binding</keyword>
<dbReference type="OrthoDB" id="676979at2759"/>
<dbReference type="InterPro" id="IPR003591">
    <property type="entry name" value="Leu-rich_rpt_typical-subtyp"/>
</dbReference>
<reference evidence="30" key="2">
    <citation type="submission" date="2017-06" db="EMBL/GenBank/DDBJ databases">
        <title>WGS assembly of Brachypodium distachyon.</title>
        <authorList>
            <consortium name="The International Brachypodium Initiative"/>
            <person name="Lucas S."/>
            <person name="Harmon-Smith M."/>
            <person name="Lail K."/>
            <person name="Tice H."/>
            <person name="Grimwood J."/>
            <person name="Bruce D."/>
            <person name="Barry K."/>
            <person name="Shu S."/>
            <person name="Lindquist E."/>
            <person name="Wang M."/>
            <person name="Pitluck S."/>
            <person name="Vogel J.P."/>
            <person name="Garvin D.F."/>
            <person name="Mockler T.C."/>
            <person name="Schmutz J."/>
            <person name="Rokhsar D."/>
            <person name="Bevan M.W."/>
        </authorList>
    </citation>
    <scope>NUCLEOTIDE SEQUENCE</scope>
    <source>
        <strain evidence="30">Bd21</strain>
    </source>
</reference>
<dbReference type="InterPro" id="IPR013210">
    <property type="entry name" value="LRR_N_plant-typ"/>
</dbReference>
<dbReference type="GO" id="GO:0004674">
    <property type="term" value="F:protein serine/threonine kinase activity"/>
    <property type="evidence" value="ECO:0007669"/>
    <property type="project" value="UniProtKB-KW"/>
</dbReference>
<evidence type="ECO:0000256" key="12">
    <source>
        <dbReference type="ARBA" id="ARBA00022729"/>
    </source>
</evidence>
<keyword evidence="7" id="KW-0723">Serine/threonine-protein kinase</keyword>
<evidence type="ECO:0000256" key="18">
    <source>
        <dbReference type="ARBA" id="ARBA00023136"/>
    </source>
</evidence>
<dbReference type="Gene3D" id="3.80.10.10">
    <property type="entry name" value="Ribonuclease Inhibitor"/>
    <property type="match status" value="4"/>
</dbReference>
<accession>A0A0Q3FLJ3</accession>
<evidence type="ECO:0000256" key="2">
    <source>
        <dbReference type="ARBA" id="ARBA00004389"/>
    </source>
</evidence>
<keyword evidence="19" id="KW-0675">Receptor</keyword>
<evidence type="ECO:0000256" key="10">
    <source>
        <dbReference type="ARBA" id="ARBA00022679"/>
    </source>
</evidence>
<feature type="domain" description="Protein kinase" evidence="29">
    <location>
        <begin position="711"/>
        <end position="978"/>
    </location>
</feature>
<dbReference type="SMART" id="SM00220">
    <property type="entry name" value="S_TKc"/>
    <property type="match status" value="1"/>
</dbReference>
<dbReference type="FunFam" id="3.80.10.10:FF:000288">
    <property type="entry name" value="LRR receptor-like serine/threonine-protein kinase EFR"/>
    <property type="match status" value="1"/>
</dbReference>
<dbReference type="EC" id="2.7.11.1" evidence="5"/>
<dbReference type="InterPro" id="IPR011009">
    <property type="entry name" value="Kinase-like_dom_sf"/>
</dbReference>
<dbReference type="Gene3D" id="1.10.510.10">
    <property type="entry name" value="Transferase(Phosphotransferase) domain 1"/>
    <property type="match status" value="1"/>
</dbReference>
<keyword evidence="15" id="KW-0418">Kinase</keyword>
<comment type="subcellular location">
    <subcellularLocation>
        <location evidence="1">Cell membrane</location>
        <topology evidence="1">Single-pass membrane protein</topology>
    </subcellularLocation>
    <subcellularLocation>
        <location evidence="2">Endoplasmic reticulum membrane</location>
        <topology evidence="2">Single-pass membrane protein</topology>
    </subcellularLocation>
    <subcellularLocation>
        <location evidence="3">Membrane</location>
        <topology evidence="3">Single-pass type I membrane protein</topology>
    </subcellularLocation>
</comment>
<dbReference type="Gramene" id="KQK00472">
    <property type="protein sequence ID" value="KQK00472"/>
    <property type="gene ID" value="BRADI_3g49640v3"/>
</dbReference>
<evidence type="ECO:0000256" key="22">
    <source>
        <dbReference type="ARBA" id="ARBA00048679"/>
    </source>
</evidence>
<evidence type="ECO:0000256" key="1">
    <source>
        <dbReference type="ARBA" id="ARBA00004162"/>
    </source>
</evidence>
<protein>
    <recommendedName>
        <fullName evidence="25">Receptor kinase-like protein Xa21</fullName>
        <ecNumber evidence="5">2.7.11.1</ecNumber>
    </recommendedName>
</protein>
<dbReference type="Pfam" id="PF00069">
    <property type="entry name" value="Pkinase"/>
    <property type="match status" value="1"/>
</dbReference>
<dbReference type="Gene3D" id="3.30.200.20">
    <property type="entry name" value="Phosphorylase Kinase, domain 1"/>
    <property type="match status" value="1"/>
</dbReference>
<evidence type="ECO:0000256" key="5">
    <source>
        <dbReference type="ARBA" id="ARBA00012513"/>
    </source>
</evidence>
<dbReference type="PROSITE" id="PS50011">
    <property type="entry name" value="PROTEIN_KINASE_DOM"/>
    <property type="match status" value="1"/>
</dbReference>
<dbReference type="FunFam" id="1.10.510.10:FF:000358">
    <property type="entry name" value="Putative leucine-rich repeat receptor-like serine/threonine-protein kinase"/>
    <property type="match status" value="1"/>
</dbReference>
<name>A0A0Q3FLJ3_BRADI</name>
<evidence type="ECO:0000256" key="14">
    <source>
        <dbReference type="ARBA" id="ARBA00022741"/>
    </source>
</evidence>
<dbReference type="Pfam" id="PF00560">
    <property type="entry name" value="LRR_1"/>
    <property type="match status" value="3"/>
</dbReference>
<dbReference type="InterPro" id="IPR008271">
    <property type="entry name" value="Ser/Thr_kinase_AS"/>
</dbReference>
<dbReference type="RefSeq" id="XP_003572741.2">
    <property type="nucleotide sequence ID" value="XM_003572693.4"/>
</dbReference>
<evidence type="ECO:0000256" key="4">
    <source>
        <dbReference type="ARBA" id="ARBA00008684"/>
    </source>
</evidence>
<feature type="binding site" evidence="26">
    <location>
        <position position="745"/>
    </location>
    <ligand>
        <name>ATP</name>
        <dbReference type="ChEBI" id="CHEBI:30616"/>
    </ligand>
</feature>
<sequence length="1029" mass="111050">MLISPCHFPCMMRAIAFLCLYVWLCSRVAASLAVASSNGTADELSLLNFKSELSDPSGALASWSKSNHLCRWQGVTCGRRHPKRVLALNLNSLDLAGGVSPFLGNLSFLRTLDLGNNGLRGLIPRELGQLSRLQVLNLSLNALQGTIPAALGSCTDLRKLNLRNNLLQGEIPAWIGSLGNLEYLNLFVNGLSGEIPPSIANLSSLETLNLGNNTLFGSIPSSFGRLPRITLLSLQFNNLSGQIPPLIWNISSLKGLSLVGNALTGMIPPGAFVNLPLLQLFYMSYNQFHGHVPAILANASQLSRLELGYNLFSGTVPPEVGSLQNLESLALSNNLLEATNPSDWSFMSTLSNCSQLQYLDLGSNELGGMLPSSVANLSTSLLYLSLSRNRILGNIPENIGSLVQLEVLSLERNYLTGTLPSSLSILTSLGDLSVGKNNLSGSVPLTIGNLTQLSNLYLGANAFSGSIPSSVGNLTSLLYIDFAINNFTGKIPSSLFNITTLSLSLDLSYNYLEGSIPPEIGNLRNLVEFRAVSNRLSGEIPPTLGDCQILQNIYLENNFLEGSIPSVLSRLRGLQNLDLSSNKLSGQIPKFLEHLSTLHYLNLSFNNLVGEVPFIGVFANATAISMQGNGKLCGGIEDLHLPPCSLGSSRKHKFPVKTIIIPLVAVLSVTFLVYFLLTWNKQRSQGNPLTASIQGHPSISYLTLVRATNGFSTTNLLGSGNFGSVYKGNLLEGDTGDLANIVAIKVLKLQTPGALKSFTAECEAIRNTRHRNLVKIITTCSSIDSKGDDFKAIIFEFMPNGSLEDWLYPARNEEKHLGLFKRVSILLDVGYALDYLHCNGAAPIAHCDLKPSNVLLDIDLVAHVGDFGLARILAEGSSSFKTSTSSMGFRGTIGYAAPEYGAGNMISIQGDVYSYGILILEMITGKRPTDSMFREGLNLHRYVEMALHDGSIDVVDSRLLLSIQTEPLVTATGDSSAFSETDDPSDDRRIDCLTSLLRVGISCSQELPVNRMPIRDTIKELHAIKVSLA</sequence>
<evidence type="ECO:0000256" key="28">
    <source>
        <dbReference type="SAM" id="SignalP"/>
    </source>
</evidence>
<dbReference type="GO" id="GO:0005886">
    <property type="term" value="C:plasma membrane"/>
    <property type="evidence" value="ECO:0007669"/>
    <property type="project" value="UniProtKB-SubCell"/>
</dbReference>
<evidence type="ECO:0000256" key="24">
    <source>
        <dbReference type="ARBA" id="ARBA00056628"/>
    </source>
</evidence>
<proteinExistence type="inferred from homology"/>
<keyword evidence="8" id="KW-0597">Phosphoprotein</keyword>
<dbReference type="Pfam" id="PF08263">
    <property type="entry name" value="LRRNT_2"/>
    <property type="match status" value="1"/>
</dbReference>
<evidence type="ECO:0000256" key="8">
    <source>
        <dbReference type="ARBA" id="ARBA00022553"/>
    </source>
</evidence>
<keyword evidence="12 28" id="KW-0732">Signal</keyword>
<dbReference type="InterPro" id="IPR055414">
    <property type="entry name" value="LRR_R13L4/SHOC2-like"/>
</dbReference>
<organism evidence="30">
    <name type="scientific">Brachypodium distachyon</name>
    <name type="common">Purple false brome</name>
    <name type="synonym">Trachynia distachya</name>
    <dbReference type="NCBI Taxonomy" id="15368"/>
    <lineage>
        <taxon>Eukaryota</taxon>
        <taxon>Viridiplantae</taxon>
        <taxon>Streptophyta</taxon>
        <taxon>Embryophyta</taxon>
        <taxon>Tracheophyta</taxon>
        <taxon>Spermatophyta</taxon>
        <taxon>Magnoliopsida</taxon>
        <taxon>Liliopsida</taxon>
        <taxon>Poales</taxon>
        <taxon>Poaceae</taxon>
        <taxon>BOP clade</taxon>
        <taxon>Pooideae</taxon>
        <taxon>Stipodae</taxon>
        <taxon>Brachypodieae</taxon>
        <taxon>Brachypodium</taxon>
    </lineage>
</organism>
<dbReference type="KEGG" id="bdi:100822135"/>
<keyword evidence="32" id="KW-1185">Reference proteome</keyword>
<dbReference type="InterPro" id="IPR000719">
    <property type="entry name" value="Prot_kinase_dom"/>
</dbReference>
<feature type="transmembrane region" description="Helical" evidence="27">
    <location>
        <begin position="659"/>
        <end position="677"/>
    </location>
</feature>
<keyword evidence="20" id="KW-0325">Glycoprotein</keyword>
<dbReference type="PANTHER" id="PTHR27000">
    <property type="entry name" value="LEUCINE-RICH REPEAT RECEPTOR-LIKE PROTEIN KINASE FAMILY PROTEIN-RELATED"/>
    <property type="match status" value="1"/>
</dbReference>
<evidence type="ECO:0000256" key="25">
    <source>
        <dbReference type="ARBA" id="ARBA00072040"/>
    </source>
</evidence>
<evidence type="ECO:0000256" key="21">
    <source>
        <dbReference type="ARBA" id="ARBA00047899"/>
    </source>
</evidence>
<dbReference type="SUPFAM" id="SSF52058">
    <property type="entry name" value="L domain-like"/>
    <property type="match status" value="1"/>
</dbReference>
<evidence type="ECO:0000256" key="7">
    <source>
        <dbReference type="ARBA" id="ARBA00022527"/>
    </source>
</evidence>
<evidence type="ECO:0000256" key="27">
    <source>
        <dbReference type="SAM" id="Phobius"/>
    </source>
</evidence>
<dbReference type="Proteomes" id="UP000008810">
    <property type="component" value="Chromosome 3"/>
</dbReference>
<keyword evidence="6" id="KW-1003">Cell membrane</keyword>
<dbReference type="PANTHER" id="PTHR27000:SF777">
    <property type="entry name" value="PROTEIN KINASE DOMAIN-CONTAINING PROTEIN"/>
    <property type="match status" value="1"/>
</dbReference>
<dbReference type="Pfam" id="PF23598">
    <property type="entry name" value="LRR_14"/>
    <property type="match status" value="1"/>
</dbReference>
<evidence type="ECO:0000256" key="6">
    <source>
        <dbReference type="ARBA" id="ARBA00022475"/>
    </source>
</evidence>
<dbReference type="PROSITE" id="PS00108">
    <property type="entry name" value="PROTEIN_KINASE_ST"/>
    <property type="match status" value="1"/>
</dbReference>
<evidence type="ECO:0000256" key="11">
    <source>
        <dbReference type="ARBA" id="ARBA00022692"/>
    </source>
</evidence>
<comment type="catalytic activity">
    <reaction evidence="21">
        <text>L-threonyl-[protein] + ATP = O-phospho-L-threonyl-[protein] + ADP + H(+)</text>
        <dbReference type="Rhea" id="RHEA:46608"/>
        <dbReference type="Rhea" id="RHEA-COMP:11060"/>
        <dbReference type="Rhea" id="RHEA-COMP:11605"/>
        <dbReference type="ChEBI" id="CHEBI:15378"/>
        <dbReference type="ChEBI" id="CHEBI:30013"/>
        <dbReference type="ChEBI" id="CHEBI:30616"/>
        <dbReference type="ChEBI" id="CHEBI:61977"/>
        <dbReference type="ChEBI" id="CHEBI:456216"/>
        <dbReference type="EC" id="2.7.11.1"/>
    </reaction>
</comment>
<evidence type="ECO:0000256" key="26">
    <source>
        <dbReference type="PROSITE-ProRule" id="PRU10141"/>
    </source>
</evidence>
<dbReference type="EMBL" id="CM000882">
    <property type="protein sequence ID" value="KQK00472.1"/>
    <property type="molecule type" value="Genomic_DNA"/>
</dbReference>
<reference evidence="31" key="3">
    <citation type="submission" date="2018-08" db="UniProtKB">
        <authorList>
            <consortium name="EnsemblPlants"/>
        </authorList>
    </citation>
    <scope>IDENTIFICATION</scope>
    <source>
        <strain evidence="31">cv. Bd21</strain>
    </source>
</reference>
<dbReference type="Pfam" id="PF13855">
    <property type="entry name" value="LRR_8"/>
    <property type="match status" value="2"/>
</dbReference>
<evidence type="ECO:0000256" key="23">
    <source>
        <dbReference type="ARBA" id="ARBA00054320"/>
    </source>
</evidence>
<dbReference type="AlphaFoldDB" id="A0A0Q3FLJ3"/>
<dbReference type="SUPFAM" id="SSF56112">
    <property type="entry name" value="Protein kinase-like (PK-like)"/>
    <property type="match status" value="1"/>
</dbReference>
<evidence type="ECO:0000256" key="16">
    <source>
        <dbReference type="ARBA" id="ARBA00022840"/>
    </source>
</evidence>
<keyword evidence="9" id="KW-0433">Leucine-rich repeat</keyword>
<feature type="chain" id="PRO_5043129108" description="Receptor kinase-like protein Xa21" evidence="28">
    <location>
        <begin position="31"/>
        <end position="1029"/>
    </location>
</feature>
<evidence type="ECO:0000256" key="3">
    <source>
        <dbReference type="ARBA" id="ARBA00004479"/>
    </source>
</evidence>
<dbReference type="GeneID" id="100822135"/>
<keyword evidence="18 27" id="KW-0472">Membrane</keyword>
<keyword evidence="11 27" id="KW-0812">Transmembrane</keyword>
<dbReference type="FunFam" id="3.80.10.10:FF:000095">
    <property type="entry name" value="LRR receptor-like serine/threonine-protein kinase GSO1"/>
    <property type="match status" value="1"/>
</dbReference>